<sequence length="576" mass="64867">MLPPVLFLILGALSLLCYGAYKQCLPRPIPGIPYNEEATKSILGDLPALIKYTRETGEKMSWLPLQAQKLNSPIIQIFARPLAKPWIIISDFRESQDILIRRTKDFDRSDRFGDIFRGLTPEHHVTMKSADPRFKIHRKLVQDLMTPAFLNEVSAPRIYSAFTSLLELWTQKARLAEGRPFSAAEDFYHAALDAIWAVTFPLDMKNSAINAQLQHLLCMASVVNPPAGGKDEPVAFPEAPVPPAQKSILTLTESIEMMVMSPAPKLLFRFLKMLPYMRKANSIKEGMITSELAKAVIKHKEGQDEEKVAGCAMDYILYRELSAAKKDNREPILNTRAIYDELFGLLVAGHDTTSTTVVWGLKLLTDHPEVQKKLRDAVRSNFAPAVSENRRPTAQEIAKASIPYLDATREEIIRKSMTAAGITRTALRDTVIFGHHIPKGTTVFLMGNGPDYVLPPVGRIAEERRSESCRGAKARIGSWDVTDSHLFKPERWLGMEDGREIFNPTAGPLLTFGLGPRGCFGRRMAYLEMNIMLVLLVWEFKLQNMPEDLSSYHAADKLTHQPRQCYLRLEKLENSI</sequence>
<evidence type="ECO:0000313" key="9">
    <source>
        <dbReference type="EMBL" id="KAL2811147.1"/>
    </source>
</evidence>
<evidence type="ECO:0000256" key="7">
    <source>
        <dbReference type="SAM" id="SignalP"/>
    </source>
</evidence>
<dbReference type="SUPFAM" id="SSF48264">
    <property type="entry name" value="Cytochrome P450"/>
    <property type="match status" value="1"/>
</dbReference>
<dbReference type="PANTHER" id="PTHR24305">
    <property type="entry name" value="CYTOCHROME P450"/>
    <property type="match status" value="1"/>
</dbReference>
<dbReference type="PRINTS" id="PR00385">
    <property type="entry name" value="P450"/>
</dbReference>
<dbReference type="PRINTS" id="PR00463">
    <property type="entry name" value="EP450I"/>
</dbReference>
<proteinExistence type="inferred from homology"/>
<dbReference type="InterPro" id="IPR002401">
    <property type="entry name" value="Cyt_P450_E_grp-I"/>
</dbReference>
<name>A0ABR4H6Q5_9EURO</name>
<keyword evidence="6" id="KW-0349">Heme</keyword>
<protein>
    <submittedName>
        <fullName evidence="9">Cytochrome P450</fullName>
    </submittedName>
</protein>
<dbReference type="Gene3D" id="1.10.630.10">
    <property type="entry name" value="Cytochrome P450"/>
    <property type="match status" value="1"/>
</dbReference>
<dbReference type="InterPro" id="IPR036396">
    <property type="entry name" value="Cyt_P450_sf"/>
</dbReference>
<keyword evidence="5 6" id="KW-0408">Iron</keyword>
<dbReference type="PROSITE" id="PS50031">
    <property type="entry name" value="EH"/>
    <property type="match status" value="1"/>
</dbReference>
<comment type="similarity">
    <text evidence="2 6">Belongs to the cytochrome P450 family.</text>
</comment>
<keyword evidence="6" id="KW-0503">Monooxygenase</keyword>
<dbReference type="InterPro" id="IPR001128">
    <property type="entry name" value="Cyt_P450"/>
</dbReference>
<reference evidence="9 10" key="1">
    <citation type="submission" date="2024-07" db="EMBL/GenBank/DDBJ databases">
        <title>Section-level genome sequencing and comparative genomics of Aspergillus sections Usti and Cavernicolus.</title>
        <authorList>
            <consortium name="Lawrence Berkeley National Laboratory"/>
            <person name="Nybo J.L."/>
            <person name="Vesth T.C."/>
            <person name="Theobald S."/>
            <person name="Frisvad J.C."/>
            <person name="Larsen T.O."/>
            <person name="Kjaerboelling I."/>
            <person name="Rothschild-Mancinelli K."/>
            <person name="Lyhne E.K."/>
            <person name="Kogle M.E."/>
            <person name="Barry K."/>
            <person name="Clum A."/>
            <person name="Na H."/>
            <person name="Ledsgaard L."/>
            <person name="Lin J."/>
            <person name="Lipzen A."/>
            <person name="Kuo A."/>
            <person name="Riley R."/>
            <person name="Mondo S."/>
            <person name="Labutti K."/>
            <person name="Haridas S."/>
            <person name="Pangalinan J."/>
            <person name="Salamov A.A."/>
            <person name="Simmons B.A."/>
            <person name="Magnuson J.K."/>
            <person name="Chen J."/>
            <person name="Drula E."/>
            <person name="Henrissat B."/>
            <person name="Wiebenga A."/>
            <person name="Lubbers R.J."/>
            <person name="Gomes A.C."/>
            <person name="Makela M.R."/>
            <person name="Stajich J."/>
            <person name="Grigoriev I.V."/>
            <person name="Mortensen U.H."/>
            <person name="De Vries R.P."/>
            <person name="Baker S.E."/>
            <person name="Andersen M.R."/>
        </authorList>
    </citation>
    <scope>NUCLEOTIDE SEQUENCE [LARGE SCALE GENOMIC DNA]</scope>
    <source>
        <strain evidence="9 10">CBS 588.65</strain>
    </source>
</reference>
<keyword evidence="7" id="KW-0732">Signal</keyword>
<evidence type="ECO:0000313" key="10">
    <source>
        <dbReference type="Proteomes" id="UP001610334"/>
    </source>
</evidence>
<dbReference type="InterPro" id="IPR000261">
    <property type="entry name" value="EH_dom"/>
</dbReference>
<dbReference type="InterPro" id="IPR017972">
    <property type="entry name" value="Cyt_P450_CS"/>
</dbReference>
<evidence type="ECO:0000256" key="1">
    <source>
        <dbReference type="ARBA" id="ARBA00001971"/>
    </source>
</evidence>
<dbReference type="PROSITE" id="PS00086">
    <property type="entry name" value="CYTOCHROME_P450"/>
    <property type="match status" value="1"/>
</dbReference>
<dbReference type="InterPro" id="IPR050121">
    <property type="entry name" value="Cytochrome_P450_monoxygenase"/>
</dbReference>
<organism evidence="9 10">
    <name type="scientific">Aspergillus granulosus</name>
    <dbReference type="NCBI Taxonomy" id="176169"/>
    <lineage>
        <taxon>Eukaryota</taxon>
        <taxon>Fungi</taxon>
        <taxon>Dikarya</taxon>
        <taxon>Ascomycota</taxon>
        <taxon>Pezizomycotina</taxon>
        <taxon>Eurotiomycetes</taxon>
        <taxon>Eurotiomycetidae</taxon>
        <taxon>Eurotiales</taxon>
        <taxon>Aspergillaceae</taxon>
        <taxon>Aspergillus</taxon>
        <taxon>Aspergillus subgen. Nidulantes</taxon>
    </lineage>
</organism>
<evidence type="ECO:0000256" key="5">
    <source>
        <dbReference type="ARBA" id="ARBA00023004"/>
    </source>
</evidence>
<evidence type="ECO:0000259" key="8">
    <source>
        <dbReference type="PROSITE" id="PS50031"/>
    </source>
</evidence>
<keyword evidence="10" id="KW-1185">Reference proteome</keyword>
<evidence type="ECO:0000256" key="6">
    <source>
        <dbReference type="RuleBase" id="RU000461"/>
    </source>
</evidence>
<dbReference type="EMBL" id="JBFXLT010000062">
    <property type="protein sequence ID" value="KAL2811147.1"/>
    <property type="molecule type" value="Genomic_DNA"/>
</dbReference>
<keyword evidence="4 6" id="KW-0560">Oxidoreductase</keyword>
<feature type="chain" id="PRO_5045045459" evidence="7">
    <location>
        <begin position="20"/>
        <end position="576"/>
    </location>
</feature>
<dbReference type="PANTHER" id="PTHR24305:SF232">
    <property type="entry name" value="P450, PUTATIVE (EUROFUNG)-RELATED"/>
    <property type="match status" value="1"/>
</dbReference>
<dbReference type="Proteomes" id="UP001610334">
    <property type="component" value="Unassembled WGS sequence"/>
</dbReference>
<evidence type="ECO:0000256" key="4">
    <source>
        <dbReference type="ARBA" id="ARBA00023002"/>
    </source>
</evidence>
<comment type="caution">
    <text evidence="9">The sequence shown here is derived from an EMBL/GenBank/DDBJ whole genome shotgun (WGS) entry which is preliminary data.</text>
</comment>
<comment type="cofactor">
    <cofactor evidence="1">
        <name>heme</name>
        <dbReference type="ChEBI" id="CHEBI:30413"/>
    </cofactor>
</comment>
<keyword evidence="3 6" id="KW-0479">Metal-binding</keyword>
<dbReference type="Pfam" id="PF00067">
    <property type="entry name" value="p450"/>
    <property type="match status" value="2"/>
</dbReference>
<accession>A0ABR4H6Q5</accession>
<feature type="signal peptide" evidence="7">
    <location>
        <begin position="1"/>
        <end position="19"/>
    </location>
</feature>
<gene>
    <name evidence="9" type="ORF">BJX63DRAFT_400177</name>
</gene>
<feature type="domain" description="EH" evidence="8">
    <location>
        <begin position="154"/>
        <end position="247"/>
    </location>
</feature>
<evidence type="ECO:0000256" key="3">
    <source>
        <dbReference type="ARBA" id="ARBA00022723"/>
    </source>
</evidence>
<evidence type="ECO:0000256" key="2">
    <source>
        <dbReference type="ARBA" id="ARBA00010617"/>
    </source>
</evidence>